<keyword evidence="2" id="KW-1185">Reference proteome</keyword>
<evidence type="ECO:0000313" key="1">
    <source>
        <dbReference type="EMBL" id="GAA1397935.1"/>
    </source>
</evidence>
<sequence length="337" mass="37180">MSAGGLQAILEEHWVALDAGRPSGGDSVRASELPVDTDFGRLLAAVDGHGLRHLLIPLQRRQTVSHTVVGAALRVYERSLQDGDVYGRFADITCSVRDLDDVFTGLCGDVLMALEADGERPFRTALAVLGRWRRLFAHVARAITDEQLVGLHGELTLLERLLVIDPGAIRFWSGPDGYRHDFTDGRHAVEVKSTASIAERRLIQVHGLDQLEEPEGGALLLGWHRFEEHADGVTLRELVRRVRDLCDDETALLSRLLGAGYRHGGDDQQADRRLRLVDSRWYPVDGDFPRLIPASIVGQAPEGVSDISYTVDLVGVRREPLSPEQVDGFLARIGRDA</sequence>
<proteinExistence type="predicted"/>
<organism evidence="1 2">
    <name type="scientific">Kitasatospora putterlickiae</name>
    <dbReference type="NCBI Taxonomy" id="221725"/>
    <lineage>
        <taxon>Bacteria</taxon>
        <taxon>Bacillati</taxon>
        <taxon>Actinomycetota</taxon>
        <taxon>Actinomycetes</taxon>
        <taxon>Kitasatosporales</taxon>
        <taxon>Streptomycetaceae</taxon>
        <taxon>Kitasatospora</taxon>
    </lineage>
</organism>
<evidence type="ECO:0000313" key="2">
    <source>
        <dbReference type="Proteomes" id="UP001499863"/>
    </source>
</evidence>
<dbReference type="RefSeq" id="WP_344336416.1">
    <property type="nucleotide sequence ID" value="NZ_BAAAKJ010000196.1"/>
</dbReference>
<accession>A0ABN1Y4V3</accession>
<name>A0ABN1Y4V3_9ACTN</name>
<dbReference type="InterPro" id="IPR025534">
    <property type="entry name" value="DUF4420"/>
</dbReference>
<comment type="caution">
    <text evidence="1">The sequence shown here is derived from an EMBL/GenBank/DDBJ whole genome shotgun (WGS) entry which is preliminary data.</text>
</comment>
<evidence type="ECO:0008006" key="3">
    <source>
        <dbReference type="Google" id="ProtNLM"/>
    </source>
</evidence>
<dbReference type="Pfam" id="PF14390">
    <property type="entry name" value="DUF4420"/>
    <property type="match status" value="1"/>
</dbReference>
<gene>
    <name evidence="1" type="ORF">GCM10009639_35880</name>
</gene>
<protein>
    <recommendedName>
        <fullName evidence="3">PD-(D/E)XK motif protein</fullName>
    </recommendedName>
</protein>
<dbReference type="EMBL" id="BAAAKJ010000196">
    <property type="protein sequence ID" value="GAA1397935.1"/>
    <property type="molecule type" value="Genomic_DNA"/>
</dbReference>
<reference evidence="1 2" key="1">
    <citation type="journal article" date="2019" name="Int. J. Syst. Evol. Microbiol.">
        <title>The Global Catalogue of Microorganisms (GCM) 10K type strain sequencing project: providing services to taxonomists for standard genome sequencing and annotation.</title>
        <authorList>
            <consortium name="The Broad Institute Genomics Platform"/>
            <consortium name="The Broad Institute Genome Sequencing Center for Infectious Disease"/>
            <person name="Wu L."/>
            <person name="Ma J."/>
        </authorList>
    </citation>
    <scope>NUCLEOTIDE SEQUENCE [LARGE SCALE GENOMIC DNA]</scope>
    <source>
        <strain evidence="1 2">JCM 12393</strain>
    </source>
</reference>
<dbReference type="Proteomes" id="UP001499863">
    <property type="component" value="Unassembled WGS sequence"/>
</dbReference>